<organism evidence="1 2">
    <name type="scientific">Caerostris extrusa</name>
    <name type="common">Bark spider</name>
    <name type="synonym">Caerostris bankana</name>
    <dbReference type="NCBI Taxonomy" id="172846"/>
    <lineage>
        <taxon>Eukaryota</taxon>
        <taxon>Metazoa</taxon>
        <taxon>Ecdysozoa</taxon>
        <taxon>Arthropoda</taxon>
        <taxon>Chelicerata</taxon>
        <taxon>Arachnida</taxon>
        <taxon>Araneae</taxon>
        <taxon>Araneomorphae</taxon>
        <taxon>Entelegynae</taxon>
        <taxon>Araneoidea</taxon>
        <taxon>Araneidae</taxon>
        <taxon>Caerostris</taxon>
    </lineage>
</organism>
<dbReference type="EMBL" id="BPLR01011638">
    <property type="protein sequence ID" value="GIY47863.1"/>
    <property type="molecule type" value="Genomic_DNA"/>
</dbReference>
<evidence type="ECO:0000313" key="1">
    <source>
        <dbReference type="EMBL" id="GIY47863.1"/>
    </source>
</evidence>
<protein>
    <submittedName>
        <fullName evidence="1">Uncharacterized protein</fullName>
    </submittedName>
</protein>
<name>A0AAV4TMN0_CAEEX</name>
<reference evidence="1 2" key="1">
    <citation type="submission" date="2021-06" db="EMBL/GenBank/DDBJ databases">
        <title>Caerostris extrusa draft genome.</title>
        <authorList>
            <person name="Kono N."/>
            <person name="Arakawa K."/>
        </authorList>
    </citation>
    <scope>NUCLEOTIDE SEQUENCE [LARGE SCALE GENOMIC DNA]</scope>
</reference>
<comment type="caution">
    <text evidence="1">The sequence shown here is derived from an EMBL/GenBank/DDBJ whole genome shotgun (WGS) entry which is preliminary data.</text>
</comment>
<dbReference type="Proteomes" id="UP001054945">
    <property type="component" value="Unassembled WGS sequence"/>
</dbReference>
<dbReference type="AlphaFoldDB" id="A0AAV4TMN0"/>
<proteinExistence type="predicted"/>
<sequence>MQSARIVACHGEQKKVCQCHGGVLRSQRGNTPKIRKELTTNIDDQVKIPSCPNSPKGVEDTIPSQNICSSPAQISAKSSADCCVILCSEKCTPDDIKKDSQR</sequence>
<keyword evidence="2" id="KW-1185">Reference proteome</keyword>
<gene>
    <name evidence="1" type="ORF">CEXT_189471</name>
</gene>
<accession>A0AAV4TMN0</accession>
<evidence type="ECO:0000313" key="2">
    <source>
        <dbReference type="Proteomes" id="UP001054945"/>
    </source>
</evidence>